<dbReference type="Proteomes" id="UP000070572">
    <property type="component" value="Unassembled WGS sequence"/>
</dbReference>
<protein>
    <recommendedName>
        <fullName evidence="3">Secreted protein</fullName>
    </recommendedName>
</protein>
<proteinExistence type="predicted"/>
<dbReference type="AlphaFoldDB" id="A0AB34WZW9"/>
<name>A0AB34WZW9_9ACTO</name>
<sequence length="123" mass="11861">MVLELLGAALVCGCGTAVLGFSGKAEVSARPRCDCVGSVRELVIGVAGSCVAAEGADGAGCGIWVGAFGSGEVSGGWGLATAGSGCALGCGWEKTGLAAWGAPACPGRRLPDWRAGKALSGTC</sequence>
<accession>A0AB34WZW9</accession>
<evidence type="ECO:0000313" key="1">
    <source>
        <dbReference type="EMBL" id="KXB81036.1"/>
    </source>
</evidence>
<dbReference type="EMBL" id="LSDN01000013">
    <property type="protein sequence ID" value="KXB81036.1"/>
    <property type="molecule type" value="Genomic_DNA"/>
</dbReference>
<gene>
    <name evidence="1" type="ORF">HMPREF1862_00758</name>
</gene>
<comment type="caution">
    <text evidence="1">The sequence shown here is derived from an EMBL/GenBank/DDBJ whole genome shotgun (WGS) entry which is preliminary data.</text>
</comment>
<evidence type="ECO:0008006" key="3">
    <source>
        <dbReference type="Google" id="ProtNLM"/>
    </source>
</evidence>
<evidence type="ECO:0000313" key="2">
    <source>
        <dbReference type="Proteomes" id="UP000070572"/>
    </source>
</evidence>
<reference evidence="1 2" key="1">
    <citation type="submission" date="2016-01" db="EMBL/GenBank/DDBJ databases">
        <authorList>
            <person name="Mitreva M."/>
            <person name="Pepin K.H."/>
            <person name="Mihindukulasuriya K.A."/>
            <person name="Fulton R."/>
            <person name="Fronick C."/>
            <person name="O'Laughlin M."/>
            <person name="Miner T."/>
            <person name="Herter B."/>
            <person name="Rosa B.A."/>
            <person name="Cordes M."/>
            <person name="Tomlinson C."/>
            <person name="Wollam A."/>
            <person name="Palsikar V.B."/>
            <person name="Mardis E.R."/>
            <person name="Wilson R.K."/>
        </authorList>
    </citation>
    <scope>NUCLEOTIDE SEQUENCE [LARGE SCALE GENOMIC DNA]</scope>
    <source>
        <strain evidence="1 2">DNF00696</strain>
    </source>
</reference>
<organism evidence="1 2">
    <name type="scientific">Varibaculum cambriense</name>
    <dbReference type="NCBI Taxonomy" id="184870"/>
    <lineage>
        <taxon>Bacteria</taxon>
        <taxon>Bacillati</taxon>
        <taxon>Actinomycetota</taxon>
        <taxon>Actinomycetes</taxon>
        <taxon>Actinomycetales</taxon>
        <taxon>Actinomycetaceae</taxon>
        <taxon>Varibaculum</taxon>
    </lineage>
</organism>